<organism evidence="5 6">
    <name type="scientific">Neobacillus mesonae</name>
    <dbReference type="NCBI Taxonomy" id="1193713"/>
    <lineage>
        <taxon>Bacteria</taxon>
        <taxon>Bacillati</taxon>
        <taxon>Bacillota</taxon>
        <taxon>Bacilli</taxon>
        <taxon>Bacillales</taxon>
        <taxon>Bacillaceae</taxon>
        <taxon>Neobacillus</taxon>
    </lineage>
</organism>
<evidence type="ECO:0000256" key="1">
    <source>
        <dbReference type="ARBA" id="ARBA00022448"/>
    </source>
</evidence>
<gene>
    <name evidence="5" type="ORF">CHR53_15425</name>
</gene>
<dbReference type="Pfam" id="PF12399">
    <property type="entry name" value="BCA_ABC_TP_C"/>
    <property type="match status" value="1"/>
</dbReference>
<dbReference type="GO" id="GO:0016887">
    <property type="term" value="F:ATP hydrolysis activity"/>
    <property type="evidence" value="ECO:0007669"/>
    <property type="project" value="InterPro"/>
</dbReference>
<dbReference type="OrthoDB" id="9805514at2"/>
<name>A0A3Q9QUG8_9BACI</name>
<keyword evidence="3 5" id="KW-0067">ATP-binding</keyword>
<dbReference type="Pfam" id="PF00005">
    <property type="entry name" value="ABC_tran"/>
    <property type="match status" value="1"/>
</dbReference>
<dbReference type="CDD" id="cd03219">
    <property type="entry name" value="ABC_Mj1267_LivG_branched"/>
    <property type="match status" value="1"/>
</dbReference>
<keyword evidence="2" id="KW-0547">Nucleotide-binding</keyword>
<protein>
    <submittedName>
        <fullName evidence="5">ABC transporter ATP-binding protein</fullName>
    </submittedName>
</protein>
<dbReference type="PROSITE" id="PS50893">
    <property type="entry name" value="ABC_TRANSPORTER_2"/>
    <property type="match status" value="1"/>
</dbReference>
<dbReference type="Gene3D" id="3.40.50.300">
    <property type="entry name" value="P-loop containing nucleotide triphosphate hydrolases"/>
    <property type="match status" value="1"/>
</dbReference>
<dbReference type="InterPro" id="IPR003593">
    <property type="entry name" value="AAA+_ATPase"/>
</dbReference>
<dbReference type="InterPro" id="IPR032823">
    <property type="entry name" value="BCA_ABC_TP_C"/>
</dbReference>
<dbReference type="GO" id="GO:0005886">
    <property type="term" value="C:plasma membrane"/>
    <property type="evidence" value="ECO:0007669"/>
    <property type="project" value="TreeGrafter"/>
</dbReference>
<reference evidence="5 6" key="1">
    <citation type="submission" date="2017-07" db="EMBL/GenBank/DDBJ databases">
        <title>The complete genome sequence of Bacillus mesonae strain H20-5, an efficient strain improving plant abiotic stress resistance.</title>
        <authorList>
            <person name="Kim S.Y."/>
            <person name="Song H."/>
            <person name="Sang M.K."/>
            <person name="Weon H.-Y."/>
            <person name="Song J."/>
        </authorList>
    </citation>
    <scope>NUCLEOTIDE SEQUENCE [LARGE SCALE GENOMIC DNA]</scope>
    <source>
        <strain evidence="5 6">H20-5</strain>
    </source>
</reference>
<dbReference type="GO" id="GO:0015808">
    <property type="term" value="P:L-alanine transport"/>
    <property type="evidence" value="ECO:0007669"/>
    <property type="project" value="TreeGrafter"/>
</dbReference>
<dbReference type="GO" id="GO:0042941">
    <property type="term" value="P:D-alanine transmembrane transport"/>
    <property type="evidence" value="ECO:0007669"/>
    <property type="project" value="TreeGrafter"/>
</dbReference>
<keyword evidence="1" id="KW-0813">Transport</keyword>
<dbReference type="GO" id="GO:1903805">
    <property type="term" value="P:L-valine import across plasma membrane"/>
    <property type="evidence" value="ECO:0007669"/>
    <property type="project" value="TreeGrafter"/>
</dbReference>
<evidence type="ECO:0000256" key="3">
    <source>
        <dbReference type="ARBA" id="ARBA00022840"/>
    </source>
</evidence>
<dbReference type="GO" id="GO:0015188">
    <property type="term" value="F:L-isoleucine transmembrane transporter activity"/>
    <property type="evidence" value="ECO:0007669"/>
    <property type="project" value="TreeGrafter"/>
</dbReference>
<dbReference type="KEGG" id="nmk:CHR53_15425"/>
<dbReference type="SMART" id="SM00382">
    <property type="entry name" value="AAA"/>
    <property type="match status" value="1"/>
</dbReference>
<dbReference type="GO" id="GO:1903806">
    <property type="term" value="P:L-isoleucine import across plasma membrane"/>
    <property type="evidence" value="ECO:0007669"/>
    <property type="project" value="TreeGrafter"/>
</dbReference>
<dbReference type="FunFam" id="3.40.50.300:FF:000421">
    <property type="entry name" value="Branched-chain amino acid ABC transporter ATP-binding protein"/>
    <property type="match status" value="1"/>
</dbReference>
<dbReference type="PANTHER" id="PTHR45772:SF7">
    <property type="entry name" value="AMINO ACID ABC TRANSPORTER ATP-BINDING PROTEIN"/>
    <property type="match status" value="1"/>
</dbReference>
<keyword evidence="6" id="KW-1185">Reference proteome</keyword>
<dbReference type="InterPro" id="IPR003439">
    <property type="entry name" value="ABC_transporter-like_ATP-bd"/>
</dbReference>
<evidence type="ECO:0000259" key="4">
    <source>
        <dbReference type="PROSITE" id="PS50893"/>
    </source>
</evidence>
<feature type="domain" description="ABC transporter" evidence="4">
    <location>
        <begin position="7"/>
        <end position="241"/>
    </location>
</feature>
<sequence length="245" mass="26648">MNNESVLQVNTVSKRFGGLQALKDVKFDLAPNEILGLIGPNGAGKTTLFNVIAGVFKPDSGSILYQNKDVTKFRPDKRCKIGIARTFQITKPFNNMNLVDNVSVGAYFGKQHTSISSARKRAEEILDFVGMGDLLDVEAKNLSIGNRKKLELARALATEPEVLLLDEVIGGLTPTEGNEVVEIIKKIKQSGVSIIMIEHVMKAVMGVSDRMIVLNYGQILAEGTPKEIAENPQVIEAYLGGVKHA</sequence>
<dbReference type="Proteomes" id="UP000282892">
    <property type="component" value="Chromosome"/>
</dbReference>
<dbReference type="AlphaFoldDB" id="A0A3Q9QUG8"/>
<dbReference type="PANTHER" id="PTHR45772">
    <property type="entry name" value="CONSERVED COMPONENT OF ABC TRANSPORTER FOR NATURAL AMINO ACIDS-RELATED"/>
    <property type="match status" value="1"/>
</dbReference>
<dbReference type="InterPro" id="IPR051120">
    <property type="entry name" value="ABC_AA/LPS_Transport"/>
</dbReference>
<dbReference type="GO" id="GO:0005524">
    <property type="term" value="F:ATP binding"/>
    <property type="evidence" value="ECO:0007669"/>
    <property type="project" value="UniProtKB-KW"/>
</dbReference>
<evidence type="ECO:0000256" key="2">
    <source>
        <dbReference type="ARBA" id="ARBA00022741"/>
    </source>
</evidence>
<evidence type="ECO:0000313" key="5">
    <source>
        <dbReference type="EMBL" id="AZU62550.1"/>
    </source>
</evidence>
<dbReference type="RefSeq" id="WP_127487283.1">
    <property type="nucleotide sequence ID" value="NZ_CP022572.1"/>
</dbReference>
<dbReference type="GO" id="GO:0015192">
    <property type="term" value="F:L-phenylalanine transmembrane transporter activity"/>
    <property type="evidence" value="ECO:0007669"/>
    <property type="project" value="TreeGrafter"/>
</dbReference>
<dbReference type="InterPro" id="IPR027417">
    <property type="entry name" value="P-loop_NTPase"/>
</dbReference>
<proteinExistence type="predicted"/>
<dbReference type="EMBL" id="CP022572">
    <property type="protein sequence ID" value="AZU62550.1"/>
    <property type="molecule type" value="Genomic_DNA"/>
</dbReference>
<accession>A0A3Q9QUG8</accession>
<evidence type="ECO:0000313" key="6">
    <source>
        <dbReference type="Proteomes" id="UP000282892"/>
    </source>
</evidence>
<dbReference type="SUPFAM" id="SSF52540">
    <property type="entry name" value="P-loop containing nucleoside triphosphate hydrolases"/>
    <property type="match status" value="1"/>
</dbReference>
<dbReference type="GO" id="GO:0005304">
    <property type="term" value="F:L-valine transmembrane transporter activity"/>
    <property type="evidence" value="ECO:0007669"/>
    <property type="project" value="TreeGrafter"/>
</dbReference>